<feature type="compositionally biased region" description="Basic and acidic residues" evidence="7">
    <location>
        <begin position="1429"/>
        <end position="1442"/>
    </location>
</feature>
<dbReference type="PANTHER" id="PTHR22928">
    <property type="entry name" value="TELOMERE-ASSOCIATED PROTEIN RIF1"/>
    <property type="match status" value="1"/>
</dbReference>
<evidence type="ECO:0000256" key="5">
    <source>
        <dbReference type="ARBA" id="ARBA00023242"/>
    </source>
</evidence>
<reference evidence="9" key="1">
    <citation type="journal article" date="2023" name="Genome Biol. Evol.">
        <title>First Whole Genome Sequence and Flow Cytometry Genome Size Data for the Lichen-Forming Fungus Ramalina farinacea (Ascomycota).</title>
        <authorList>
            <person name="Llewellyn T."/>
            <person name="Mian S."/>
            <person name="Hill R."/>
            <person name="Leitch I.J."/>
            <person name="Gaya E."/>
        </authorList>
    </citation>
    <scope>NUCLEOTIDE SEQUENCE</scope>
    <source>
        <strain evidence="9">LIQ254RAFAR</strain>
    </source>
</reference>
<feature type="compositionally biased region" description="Low complexity" evidence="7">
    <location>
        <begin position="32"/>
        <end position="43"/>
    </location>
</feature>
<dbReference type="PANTHER" id="PTHR22928:SF3">
    <property type="entry name" value="TELOMERE-ASSOCIATED PROTEIN RIF1"/>
    <property type="match status" value="1"/>
</dbReference>
<keyword evidence="6" id="KW-0131">Cell cycle</keyword>
<feature type="domain" description="Telomere-associated protein Rif1 N-terminal" evidence="8">
    <location>
        <begin position="119"/>
        <end position="493"/>
    </location>
</feature>
<protein>
    <recommendedName>
        <fullName evidence="8">Telomere-associated protein Rif1 N-terminal domain-containing protein</fullName>
    </recommendedName>
</protein>
<feature type="region of interest" description="Disordered" evidence="7">
    <location>
        <begin position="1"/>
        <end position="94"/>
    </location>
</feature>
<evidence type="ECO:0000256" key="1">
    <source>
        <dbReference type="ARBA" id="ARBA00004123"/>
    </source>
</evidence>
<feature type="region of interest" description="Disordered" evidence="7">
    <location>
        <begin position="1320"/>
        <end position="1479"/>
    </location>
</feature>
<evidence type="ECO:0000256" key="3">
    <source>
        <dbReference type="ARBA" id="ARBA00022454"/>
    </source>
</evidence>
<feature type="compositionally biased region" description="Polar residues" evidence="7">
    <location>
        <begin position="1074"/>
        <end position="1088"/>
    </location>
</feature>
<name>A0AA43QVJ8_9LECA</name>
<dbReference type="GO" id="GO:0000723">
    <property type="term" value="P:telomere maintenance"/>
    <property type="evidence" value="ECO:0007669"/>
    <property type="project" value="TreeGrafter"/>
</dbReference>
<feature type="compositionally biased region" description="Polar residues" evidence="7">
    <location>
        <begin position="1618"/>
        <end position="1627"/>
    </location>
</feature>
<evidence type="ECO:0000259" key="8">
    <source>
        <dbReference type="Pfam" id="PF12231"/>
    </source>
</evidence>
<keyword evidence="5" id="KW-0539">Nucleus</keyword>
<feature type="region of interest" description="Disordered" evidence="7">
    <location>
        <begin position="1247"/>
        <end position="1288"/>
    </location>
</feature>
<dbReference type="EMBL" id="JAPUFD010000013">
    <property type="protein sequence ID" value="MDI1491105.1"/>
    <property type="molecule type" value="Genomic_DNA"/>
</dbReference>
<evidence type="ECO:0000256" key="7">
    <source>
        <dbReference type="SAM" id="MobiDB-lite"/>
    </source>
</evidence>
<gene>
    <name evidence="9" type="ORF">OHK93_002311</name>
</gene>
<feature type="region of interest" description="Disordered" evidence="7">
    <location>
        <begin position="1493"/>
        <end position="1645"/>
    </location>
</feature>
<feature type="compositionally biased region" description="Basic residues" evidence="7">
    <location>
        <begin position="1443"/>
        <end position="1460"/>
    </location>
</feature>
<evidence type="ECO:0000256" key="2">
    <source>
        <dbReference type="ARBA" id="ARBA00004574"/>
    </source>
</evidence>
<keyword evidence="4" id="KW-0779">Telomere</keyword>
<organism evidence="9 10">
    <name type="scientific">Ramalina farinacea</name>
    <dbReference type="NCBI Taxonomy" id="258253"/>
    <lineage>
        <taxon>Eukaryota</taxon>
        <taxon>Fungi</taxon>
        <taxon>Dikarya</taxon>
        <taxon>Ascomycota</taxon>
        <taxon>Pezizomycotina</taxon>
        <taxon>Lecanoromycetes</taxon>
        <taxon>OSLEUM clade</taxon>
        <taxon>Lecanoromycetidae</taxon>
        <taxon>Lecanorales</taxon>
        <taxon>Lecanorineae</taxon>
        <taxon>Ramalinaceae</taxon>
        <taxon>Ramalina</taxon>
    </lineage>
</organism>
<keyword evidence="10" id="KW-1185">Reference proteome</keyword>
<dbReference type="Proteomes" id="UP001161017">
    <property type="component" value="Unassembled WGS sequence"/>
</dbReference>
<evidence type="ECO:0000313" key="9">
    <source>
        <dbReference type="EMBL" id="MDI1491105.1"/>
    </source>
</evidence>
<feature type="region of interest" description="Disordered" evidence="7">
    <location>
        <begin position="1058"/>
        <end position="1088"/>
    </location>
</feature>
<comment type="subcellular location">
    <subcellularLocation>
        <location evidence="2">Chromosome</location>
        <location evidence="2">Telomere</location>
    </subcellularLocation>
    <subcellularLocation>
        <location evidence="1">Nucleus</location>
    </subcellularLocation>
</comment>
<dbReference type="InterPro" id="IPR022031">
    <property type="entry name" value="Rif1_N"/>
</dbReference>
<evidence type="ECO:0000313" key="10">
    <source>
        <dbReference type="Proteomes" id="UP001161017"/>
    </source>
</evidence>
<comment type="caution">
    <text evidence="9">The sequence shown here is derived from an EMBL/GenBank/DDBJ whole genome shotgun (WGS) entry which is preliminary data.</text>
</comment>
<dbReference type="GO" id="GO:0005634">
    <property type="term" value="C:nucleus"/>
    <property type="evidence" value="ECO:0007669"/>
    <property type="project" value="UniProtKB-SubCell"/>
</dbReference>
<feature type="compositionally biased region" description="Basic and acidic residues" evidence="7">
    <location>
        <begin position="1388"/>
        <end position="1406"/>
    </location>
</feature>
<sequence>MVEVLKPVAPFLRRPPTPPLPKHESSHLPRPSATSASSLSYAAVNTPEDSPSSSAEYFRDTSGKTRKKVVISHRMEYHQPPSSDSKGNESDDLRRNSNAWAFDTGNLPAMLQSAIQHMAADSLTSRLDAYSSLLACLSAYEDVPGSEELSVKVKEVTGYLKRDIALGDLHGDSLHVQLIAQALKLVVIFLCTPDLCSNIPDDFRLFIIERSISKLGDEDCPKPLMGHYMHILEKQKFGSRLVTVERVNRLLTNLDHPVGRMKDSRVLGLRLMIYLRLLGQTKSVMLARVESWLHHLVSGLLSSTRDIRARAISFGTEAGVQLGTSRSMSQAWLDMSNNQSSEGKKVIEILHKRLKDWADSKEYGAHVPQIWSIPLLFLRSRRRQLEGWEHLGSWVGLLQGCFNSSDDKIKFSANLAWRRFIFAVNIDTDTSKKVAALLKVPIASQLERKGSGRSSKMELSKQIPRDTYNLLLYYALRPSASQVQLDHYWDLYVADLIPKCFSESDVELGHACQILASLLFNNGPSRVWNEGKANMSDPIRVGELPTLDSKWVRSRVAKVMSVFDKLLHETDRLRNIELERLIAVAWHNFTLALGHASSKEVKPSNETIVAVVSLTNQFKRLLDQPLHDQDERHQCYEFIDSLLREAITHLGHLAFNEKRLILTAHQQYEAASDTPSNRSKNTTTKPNSATYQLLTVMLDKASEERNKWYASILSQLVNSLLESAHSRPGRLAVLRTLSRPNNLDCKEMARGSHEVLWKVISASAISLLDPSHNLQSQQRASGNLDHEYRDAFGILEAGIAEPLGDGLASWLELYTRLAEHIKNEVGAAAITLAIPATLLKTVSNQLHRQENHDALTAAVKIVESTSWPSSQHSLDRMQVLLLGANHGHLKSLSTDLTDDHYAMIDLALLKAYSGCDDGSTHLSTSLITAVSAILHACPLPLKYRLLERIQTGLAAWLEDAGHKFLEGGGALFSKVRTLWAVVATSIDDVPDPINELLSDMATLITASLRSRHKTILNDAVQMWNRKFGCSEMLNYTDDLRSALLSLKLLTEVDTPGLIDEQSQQVSDSSRRDGNISNHPYPQDKSSSLRFIDEEQAEEDETEKFHKQLKVAKPAPFANYSRAGIIESSLGAAKTVTRPSKPERRSLGYIKTTPKTRLRHDDSQIQFQMVASSPIDGVSSPDALTDRQREVRERQQEDVALYRGVGLTADPAPKPTEYKVSKLNLTRGEHLPSNDFVADDASPIFPPQRIENDILGSSPTPSSARRVSRDASVDEDLTSSPLLGSSALPIRRHQYEKPNNILAHDPSKSANNHKTCDNLELARLDEPQPEARGPMTDEGMKHSDQDVFVDAQAEPQPFEETSHNELQGEGYFAPTNPEVPPIQATRTPNQEKGEERADPESSFRSESSKFSADDEQAAAQLIAEMESAQWEERQPQKKTDVKVNQRKRRASRPSQVPRKKAKICEPTSGKRTAQEAPMPHQSVADCVLISSKPVAASAQSFSSEPAIKRERSESPSAITVIASVEETQDTSQGSVTRGRASRGKARVTANSVPRRQSGRKPVIKEEADDDEERPLPKRRLRKLTEPIVAARESPLSSDPLHEESPWPVTLGSLAATGSRHASTQQGSHAKTDTARPAPGLADNPTSGIQDVLEGFRGMCDKVRAMTLRPEEERALYLFEKEPIADWLLPSA</sequence>
<proteinExistence type="predicted"/>
<accession>A0AA43QVJ8</accession>
<dbReference type="GO" id="GO:0140445">
    <property type="term" value="C:chromosome, telomeric repeat region"/>
    <property type="evidence" value="ECO:0007669"/>
    <property type="project" value="TreeGrafter"/>
</dbReference>
<dbReference type="Pfam" id="PF12231">
    <property type="entry name" value="Rif1_N"/>
    <property type="match status" value="1"/>
</dbReference>
<evidence type="ECO:0000256" key="6">
    <source>
        <dbReference type="ARBA" id="ARBA00023306"/>
    </source>
</evidence>
<keyword evidence="3" id="KW-0158">Chromosome</keyword>
<evidence type="ECO:0000256" key="4">
    <source>
        <dbReference type="ARBA" id="ARBA00022895"/>
    </source>
</evidence>